<dbReference type="OrthoDB" id="5575062at2759"/>
<dbReference type="SUPFAM" id="SSF75553">
    <property type="entry name" value="Smc hinge domain"/>
    <property type="match status" value="1"/>
</dbReference>
<feature type="coiled-coil region" evidence="12">
    <location>
        <begin position="753"/>
        <end position="980"/>
    </location>
</feature>
<feature type="region of interest" description="Disordered" evidence="13">
    <location>
        <begin position="1"/>
        <end position="28"/>
    </location>
</feature>
<evidence type="ECO:0000256" key="8">
    <source>
        <dbReference type="ARBA" id="ARBA00023067"/>
    </source>
</evidence>
<dbReference type="SMART" id="SM00968">
    <property type="entry name" value="SMC_hinge"/>
    <property type="match status" value="1"/>
</dbReference>
<sequence>MSKGSEKRKANDSDSADSEQEDLERSYEEGGIRLDDIYIPPPPRTVRNSDANVPRLIITKIENQFFKSYAEKQVIGPLHKCFNAVVGPNGSGKSNVIDAMLFVFGYRASKIRSKKLSVLLHKSEHYRNVESCTVSVHFAVIKDNIDDEDAYEIIPNSEFVISRTAKIDNSSYYQINDRRVQFKEVATLLREHGVDLDHNRFLILQGEVEQISLMKPKSENEHETGLLEYLEDIIGTSRFKKPLVQLQEREEMLTEQKCEKLNRVKLVENELKELKKPMEEAVGFLKLENAVTYSKSIIYQKNIQVLELKIEELNSSKEAEEKACNEVVEKLNKLRKLKDEKQEILNQGAKKYEGLEKRRDSLKEAFEKASSKDMQLQATMQQTNLKRKKTKELLAQERKKLQEYEQAPEKNLETIKECEAKEAELSAKKEKLEAEKLKVLSTLRAETQDLQDRKEVLQADLVQLNKVVADTKEPYTLAKSELKIYLSGEETESKKYENLREQYEKSEQLVDERARAVAELKKKIPTSEKSLQSAMEELNRIKNRETKLINSLRNKRAEVEESKSAMQASRSKGRVLDSLVQLKREGKCPGLFGRLGDLGAIDAEYDIAISTACGPLDNIVVDTVETAQRCIEFLKSHDIGRATFIALDKQEHLRERAITRIKTPENVPRLYDLVRVQDERVKPAFYYALRDTLVTKDLEQATRIAYGAQRFRVVTVQGDVIETSGTMSGGGRKLRGRMGQSINVSSNIDPKQVKKLESELLEQEKELSELRQRQVTLESEVQRLQPQVRQMKIDLEKFTLELKSLKEQLPHLAKQVQVQEAKMKSSKADKEQVKKLTQIVEQKKQEYEKAVASAEKVQTKVDKLTAEIKEKTIDKMKAMDKKIKEVATQNDKCKNEVVRLRVAIKTAQRNAVKSRDHIVSMEQDIKNAENSLKEMKAQRDEIEADAAKLLACIEEIVEKLGEGQEEYTDVKEEVAALTKQENQIRSDKIEVDQKLKTITKSINEHKAEIHGWRAKLSHLHLQDIPNENVEPLKTLTPEELDSINIENVKRDLHVNEKELKSVKPNLNAIEEYYKLQNVFMGRTKDLDEVSKKQTEVRDMLELVRTKRKEEFLAGYNLIRLKVKEMYQMITLGGDADIDMVDSFDPFTEGIQFNVRPPKKAWKMITNLSGGEKTLSSLALVFALHYYKPSPLYVMDEIDAALDFKNVSIIGNYIKERTKNAQFLVISLRPNMYELAHHLIGIYKTYNTTKTVTIDPRKSEEEMRGNNRDKNDEEQDQGQQDEQGAEQNEQDAEQFEQDTEQNEQDEERSSSSLSVENANDNDVVIDNSMGEEELD</sequence>
<dbReference type="SUPFAM" id="SSF52540">
    <property type="entry name" value="P-loop containing nucleoside triphosphate hydrolases"/>
    <property type="match status" value="1"/>
</dbReference>
<evidence type="ECO:0000256" key="3">
    <source>
        <dbReference type="ARBA" id="ARBA00022618"/>
    </source>
</evidence>
<evidence type="ECO:0000313" key="16">
    <source>
        <dbReference type="RefSeq" id="XP_018323917.1"/>
    </source>
</evidence>
<dbReference type="STRING" id="224129.A0A1W4WTU8"/>
<dbReference type="Gene3D" id="1.20.1060.20">
    <property type="match status" value="1"/>
</dbReference>
<keyword evidence="9 11" id="KW-0539">Nucleus</keyword>
<keyword evidence="4" id="KW-0547">Nucleotide-binding</keyword>
<dbReference type="InterPro" id="IPR027417">
    <property type="entry name" value="P-loop_NTPase"/>
</dbReference>
<organism evidence="15 16">
    <name type="scientific">Agrilus planipennis</name>
    <name type="common">Emerald ash borer</name>
    <name type="synonym">Agrilus marcopoli</name>
    <dbReference type="NCBI Taxonomy" id="224129"/>
    <lineage>
        <taxon>Eukaryota</taxon>
        <taxon>Metazoa</taxon>
        <taxon>Ecdysozoa</taxon>
        <taxon>Arthropoda</taxon>
        <taxon>Hexapoda</taxon>
        <taxon>Insecta</taxon>
        <taxon>Pterygota</taxon>
        <taxon>Neoptera</taxon>
        <taxon>Endopterygota</taxon>
        <taxon>Coleoptera</taxon>
        <taxon>Polyphaga</taxon>
        <taxon>Elateriformia</taxon>
        <taxon>Buprestoidea</taxon>
        <taxon>Buprestidae</taxon>
        <taxon>Agrilinae</taxon>
        <taxon>Agrilus</taxon>
    </lineage>
</organism>
<dbReference type="Pfam" id="PF02463">
    <property type="entry name" value="SMC_N"/>
    <property type="match status" value="1"/>
</dbReference>
<keyword evidence="7 12" id="KW-0175">Coiled coil</keyword>
<comment type="similarity">
    <text evidence="2">Belongs to the SMC family. SMC4 subfamily.</text>
</comment>
<gene>
    <name evidence="16" type="primary">LOC108736119</name>
</gene>
<dbReference type="PANTHER" id="PTHR18937">
    <property type="entry name" value="STRUCTURAL MAINTENANCE OF CHROMOSOMES SMC FAMILY MEMBER"/>
    <property type="match status" value="1"/>
</dbReference>
<reference evidence="16" key="1">
    <citation type="submission" date="2025-08" db="UniProtKB">
        <authorList>
            <consortium name="RefSeq"/>
        </authorList>
    </citation>
    <scope>IDENTIFICATION</scope>
    <source>
        <tissue evidence="16">Entire body</tissue>
    </source>
</reference>
<dbReference type="GO" id="GO:0005634">
    <property type="term" value="C:nucleus"/>
    <property type="evidence" value="ECO:0007669"/>
    <property type="project" value="UniProtKB-SubCell"/>
</dbReference>
<evidence type="ECO:0000256" key="11">
    <source>
        <dbReference type="PIRNR" id="PIRNR005719"/>
    </source>
</evidence>
<dbReference type="PIRSF" id="PIRSF005719">
    <property type="entry name" value="SMC"/>
    <property type="match status" value="1"/>
</dbReference>
<dbReference type="Gene3D" id="1.20.5.170">
    <property type="match status" value="1"/>
</dbReference>
<dbReference type="FunFam" id="3.40.50.300:FF:000481">
    <property type="entry name" value="Structural maintenance of chromosomes 4"/>
    <property type="match status" value="1"/>
</dbReference>
<dbReference type="RefSeq" id="XP_018323917.1">
    <property type="nucleotide sequence ID" value="XM_018468415.2"/>
</dbReference>
<dbReference type="InParanoid" id="A0A1W4WTU8"/>
<dbReference type="GO" id="GO:0016887">
    <property type="term" value="F:ATP hydrolysis activity"/>
    <property type="evidence" value="ECO:0007669"/>
    <property type="project" value="InterPro"/>
</dbReference>
<dbReference type="Gene3D" id="3.40.50.300">
    <property type="entry name" value="P-loop containing nucleotide triphosphate hydrolases"/>
    <property type="match status" value="2"/>
</dbReference>
<keyword evidence="5" id="KW-0498">Mitosis</keyword>
<dbReference type="InterPro" id="IPR036277">
    <property type="entry name" value="SMC_hinge_sf"/>
</dbReference>
<feature type="compositionally biased region" description="Basic and acidic residues" evidence="13">
    <location>
        <begin position="1"/>
        <end position="12"/>
    </location>
</feature>
<protein>
    <recommendedName>
        <fullName evidence="11">Structural maintenance of chromosomes protein</fullName>
    </recommendedName>
</protein>
<keyword evidence="15" id="KW-1185">Reference proteome</keyword>
<feature type="domain" description="SMC hinge" evidence="14">
    <location>
        <begin position="589"/>
        <end position="705"/>
    </location>
</feature>
<evidence type="ECO:0000256" key="12">
    <source>
        <dbReference type="SAM" id="Coils"/>
    </source>
</evidence>
<comment type="subcellular location">
    <subcellularLocation>
        <location evidence="1 11">Nucleus</location>
    </subcellularLocation>
</comment>
<evidence type="ECO:0000256" key="9">
    <source>
        <dbReference type="ARBA" id="ARBA00023242"/>
    </source>
</evidence>
<keyword evidence="6" id="KW-0067">ATP-binding</keyword>
<dbReference type="Proteomes" id="UP000192223">
    <property type="component" value="Unplaced"/>
</dbReference>
<evidence type="ECO:0000256" key="13">
    <source>
        <dbReference type="SAM" id="MobiDB-lite"/>
    </source>
</evidence>
<feature type="region of interest" description="Disordered" evidence="13">
    <location>
        <begin position="1252"/>
        <end position="1334"/>
    </location>
</feature>
<evidence type="ECO:0000313" key="15">
    <source>
        <dbReference type="Proteomes" id="UP000192223"/>
    </source>
</evidence>
<dbReference type="Pfam" id="PF06470">
    <property type="entry name" value="SMC_hinge"/>
    <property type="match status" value="1"/>
</dbReference>
<dbReference type="GO" id="GO:0005524">
    <property type="term" value="F:ATP binding"/>
    <property type="evidence" value="ECO:0007669"/>
    <property type="project" value="UniProtKB-KW"/>
</dbReference>
<feature type="coiled-coil region" evidence="12">
    <location>
        <begin position="303"/>
        <end position="572"/>
    </location>
</feature>
<evidence type="ECO:0000256" key="6">
    <source>
        <dbReference type="ARBA" id="ARBA00022840"/>
    </source>
</evidence>
<keyword evidence="10" id="KW-0131">Cell cycle</keyword>
<feature type="compositionally biased region" description="Basic and acidic residues" evidence="13">
    <location>
        <begin position="1254"/>
        <end position="1270"/>
    </location>
</feature>
<accession>A0A1W4WTU8</accession>
<evidence type="ECO:0000256" key="10">
    <source>
        <dbReference type="ARBA" id="ARBA00023306"/>
    </source>
</evidence>
<name>A0A1W4WTU8_AGRPL</name>
<evidence type="ECO:0000256" key="1">
    <source>
        <dbReference type="ARBA" id="ARBA00004123"/>
    </source>
</evidence>
<dbReference type="CTD" id="35001"/>
<keyword evidence="3" id="KW-0132">Cell division</keyword>
<feature type="compositionally biased region" description="Low complexity" evidence="13">
    <location>
        <begin position="1276"/>
        <end position="1286"/>
    </location>
</feature>
<evidence type="ECO:0000256" key="5">
    <source>
        <dbReference type="ARBA" id="ARBA00022776"/>
    </source>
</evidence>
<dbReference type="FunFam" id="3.30.70.1620:FF:000003">
    <property type="entry name" value="Structural maintenance of chromosomes 4"/>
    <property type="match status" value="1"/>
</dbReference>
<dbReference type="InterPro" id="IPR024704">
    <property type="entry name" value="SMC"/>
</dbReference>
<dbReference type="GeneID" id="108736119"/>
<dbReference type="InterPro" id="IPR003395">
    <property type="entry name" value="RecF/RecN/SMC_N"/>
</dbReference>
<evidence type="ECO:0000259" key="14">
    <source>
        <dbReference type="SMART" id="SM00968"/>
    </source>
</evidence>
<proteinExistence type="inferred from homology"/>
<evidence type="ECO:0000256" key="4">
    <source>
        <dbReference type="ARBA" id="ARBA00022741"/>
    </source>
</evidence>
<dbReference type="GO" id="GO:0051301">
    <property type="term" value="P:cell division"/>
    <property type="evidence" value="ECO:0007669"/>
    <property type="project" value="UniProtKB-KW"/>
</dbReference>
<dbReference type="SUPFAM" id="SSF57997">
    <property type="entry name" value="Tropomyosin"/>
    <property type="match status" value="1"/>
</dbReference>
<feature type="compositionally biased region" description="Polar residues" evidence="13">
    <location>
        <begin position="1309"/>
        <end position="1319"/>
    </location>
</feature>
<dbReference type="GO" id="GO:0000796">
    <property type="term" value="C:condensin complex"/>
    <property type="evidence" value="ECO:0007669"/>
    <property type="project" value="TreeGrafter"/>
</dbReference>
<dbReference type="Gene3D" id="3.30.70.1620">
    <property type="match status" value="1"/>
</dbReference>
<evidence type="ECO:0000256" key="2">
    <source>
        <dbReference type="ARBA" id="ARBA00006005"/>
    </source>
</evidence>
<dbReference type="PANTHER" id="PTHR18937:SF172">
    <property type="entry name" value="STRUCTURAL MAINTENANCE OF CHROMOSOMES PROTEIN"/>
    <property type="match status" value="1"/>
</dbReference>
<feature type="compositionally biased region" description="Acidic residues" evidence="13">
    <location>
        <begin position="1287"/>
        <end position="1305"/>
    </location>
</feature>
<dbReference type="GO" id="GO:0007076">
    <property type="term" value="P:mitotic chromosome condensation"/>
    <property type="evidence" value="ECO:0007669"/>
    <property type="project" value="TreeGrafter"/>
</dbReference>
<keyword evidence="8" id="KW-0226">DNA condensation</keyword>
<dbReference type="KEGG" id="apln:108736119"/>
<dbReference type="FunCoup" id="A0A1W4WTU8">
    <property type="interactions" value="1463"/>
</dbReference>
<dbReference type="InterPro" id="IPR010935">
    <property type="entry name" value="SMC_hinge"/>
</dbReference>
<evidence type="ECO:0000256" key="7">
    <source>
        <dbReference type="ARBA" id="ARBA00023054"/>
    </source>
</evidence>
<dbReference type="FunFam" id="3.40.50.300:FF:000585">
    <property type="entry name" value="Structural maintenance of chromosomes 4"/>
    <property type="match status" value="1"/>
</dbReference>